<gene>
    <name evidence="2" type="ORF">LCPAC401_01340</name>
</gene>
<feature type="region of interest" description="Disordered" evidence="1">
    <location>
        <begin position="1"/>
        <end position="21"/>
    </location>
</feature>
<evidence type="ECO:0000256" key="1">
    <source>
        <dbReference type="SAM" id="MobiDB-lite"/>
    </source>
</evidence>
<proteinExistence type="predicted"/>
<feature type="compositionally biased region" description="Polar residues" evidence="1">
    <location>
        <begin position="1"/>
        <end position="13"/>
    </location>
</feature>
<accession>A0A481ZA43</accession>
<protein>
    <submittedName>
        <fullName evidence="2">Uncharacterized protein</fullName>
    </submittedName>
</protein>
<evidence type="ECO:0000313" key="2">
    <source>
        <dbReference type="EMBL" id="QBK92496.1"/>
    </source>
</evidence>
<organism evidence="2">
    <name type="scientific">Pithovirus LCPAC401</name>
    <dbReference type="NCBI Taxonomy" id="2506595"/>
    <lineage>
        <taxon>Viruses</taxon>
        <taxon>Pithoviruses</taxon>
    </lineage>
</organism>
<dbReference type="EMBL" id="MK500578">
    <property type="protein sequence ID" value="QBK92496.1"/>
    <property type="molecule type" value="Genomic_DNA"/>
</dbReference>
<sequence length="137" mass="16503">MGNSPVSHETSLENLLEDTRNIKLPEKPSNDEFKDYKEKCNILNENLDSRLSGCTDPQCREDIERWLYSKYYPHDHSVALYEEQLRELSITKTRDHLKKYPILKDRIKECSYETIYRDEKFIKRYYECMKLSKKPAE</sequence>
<reference evidence="2" key="1">
    <citation type="journal article" date="2019" name="MBio">
        <title>Virus Genomes from Deep Sea Sediments Expand the Ocean Megavirome and Support Independent Origins of Viral Gigantism.</title>
        <authorList>
            <person name="Backstrom D."/>
            <person name="Yutin N."/>
            <person name="Jorgensen S.L."/>
            <person name="Dharamshi J."/>
            <person name="Homa F."/>
            <person name="Zaremba-Niedwiedzka K."/>
            <person name="Spang A."/>
            <person name="Wolf Y.I."/>
            <person name="Koonin E.V."/>
            <person name="Ettema T.J."/>
        </authorList>
    </citation>
    <scope>NUCLEOTIDE SEQUENCE</scope>
</reference>
<name>A0A481ZA43_9VIRU</name>